<dbReference type="PANTHER" id="PTHR12775">
    <property type="entry name" value="PROTEIN C20ORF43 HOMOLOG"/>
    <property type="match status" value="1"/>
</dbReference>
<dbReference type="STRING" id="3750.A0A498KIL5"/>
<proteinExistence type="predicted"/>
<dbReference type="EMBL" id="RDQH01000328">
    <property type="protein sequence ID" value="RXI05585.1"/>
    <property type="molecule type" value="Genomic_DNA"/>
</dbReference>
<protein>
    <submittedName>
        <fullName evidence="1">Uncharacterized protein</fullName>
    </submittedName>
</protein>
<accession>A0A498KIL5</accession>
<dbReference type="PANTHER" id="PTHR12775:SF2">
    <property type="entry name" value="REPLICATION TERMINATION FACTOR 2"/>
    <property type="match status" value="1"/>
</dbReference>
<comment type="caution">
    <text evidence="1">The sequence shown here is derived from an EMBL/GenBank/DDBJ whole genome shotgun (WGS) entry which is preliminary data.</text>
</comment>
<dbReference type="CDD" id="cd16653">
    <property type="entry name" value="RING-like_Rtf2"/>
    <property type="match status" value="1"/>
</dbReference>
<dbReference type="Proteomes" id="UP000290289">
    <property type="component" value="Chromosome 2"/>
</dbReference>
<keyword evidence="2" id="KW-1185">Reference proteome</keyword>
<reference evidence="1 2" key="1">
    <citation type="submission" date="2018-10" db="EMBL/GenBank/DDBJ databases">
        <title>A high-quality apple genome assembly.</title>
        <authorList>
            <person name="Hu J."/>
        </authorList>
    </citation>
    <scope>NUCLEOTIDE SEQUENCE [LARGE SCALE GENOMIC DNA]</scope>
    <source>
        <strain evidence="2">cv. HFTH1</strain>
        <tissue evidence="1">Young leaf</tissue>
    </source>
</reference>
<name>A0A498KIL5_MALDO</name>
<dbReference type="InterPro" id="IPR027799">
    <property type="entry name" value="Rtf2_RING-finger"/>
</dbReference>
<dbReference type="GO" id="GO:0005634">
    <property type="term" value="C:nucleus"/>
    <property type="evidence" value="ECO:0007669"/>
    <property type="project" value="TreeGrafter"/>
</dbReference>
<dbReference type="AlphaFoldDB" id="A0A498KIL5"/>
<gene>
    <name evidence="1" type="ORF">DVH24_017627</name>
</gene>
<dbReference type="GO" id="GO:0006274">
    <property type="term" value="P:DNA replication termination"/>
    <property type="evidence" value="ECO:0007669"/>
    <property type="project" value="TreeGrafter"/>
</dbReference>
<evidence type="ECO:0000313" key="2">
    <source>
        <dbReference type="Proteomes" id="UP000290289"/>
    </source>
</evidence>
<organism evidence="1 2">
    <name type="scientific">Malus domestica</name>
    <name type="common">Apple</name>
    <name type="synonym">Pyrus malus</name>
    <dbReference type="NCBI Taxonomy" id="3750"/>
    <lineage>
        <taxon>Eukaryota</taxon>
        <taxon>Viridiplantae</taxon>
        <taxon>Streptophyta</taxon>
        <taxon>Embryophyta</taxon>
        <taxon>Tracheophyta</taxon>
        <taxon>Spermatophyta</taxon>
        <taxon>Magnoliopsida</taxon>
        <taxon>eudicotyledons</taxon>
        <taxon>Gunneridae</taxon>
        <taxon>Pentapetalae</taxon>
        <taxon>rosids</taxon>
        <taxon>fabids</taxon>
        <taxon>Rosales</taxon>
        <taxon>Rosaceae</taxon>
        <taxon>Amygdaloideae</taxon>
        <taxon>Maleae</taxon>
        <taxon>Malus</taxon>
    </lineage>
</organism>
<dbReference type="InterPro" id="IPR006735">
    <property type="entry name" value="Rtf2"/>
</dbReference>
<sequence>MHPKFQNFQIFLQSPDLQIPTQTLTLSPIQTPTLRHLKLSVFSHALPSLYFTLNGKPLNDSIPLLDSQITPLSTLILRIRALGGGGDGGATGAESRDCYLKMYAEKKPDKVDPNEQRLSKWLNCALSNEPLKEPCVMDFLGNVFNKEALVEALLGKKVPKAFGHIKGLKDMISIHLTPITGAEFNRQSVAGPRFQCPITGVEFNGKCKFVGLKTCGHVLSSKAMKEIKSSTCLVCHVGCSEADKIVINGNEEEVAELRERMEAEKVKGRVKKVKKTKNGDSGVNGEEEGVGLEASRLSGTKHGIDAKAVQKASAKVEVNGKGVNGGANVKDASNGGAKRFKAVDMAPANATKEVYASIFTSSRKKDFKETYSCRSLPLDPTSSREVILICIFSSHEAFWELTGLGFHRNSEVKNKNREGVIGAQSEQYCATVVERARNVVDPGPGCDSSTPHHFAPLLPMVNAINCWPFGLMELGRSLE</sequence>
<dbReference type="Pfam" id="PF04641">
    <property type="entry name" value="Rtf2"/>
    <property type="match status" value="1"/>
</dbReference>
<evidence type="ECO:0000313" key="1">
    <source>
        <dbReference type="EMBL" id="RXI05585.1"/>
    </source>
</evidence>